<dbReference type="EMBL" id="JAHQIW010000223">
    <property type="protein sequence ID" value="KAJ1346812.1"/>
    <property type="molecule type" value="Genomic_DNA"/>
</dbReference>
<organism evidence="2 3">
    <name type="scientific">Parelaphostrongylus tenuis</name>
    <name type="common">Meningeal worm</name>
    <dbReference type="NCBI Taxonomy" id="148309"/>
    <lineage>
        <taxon>Eukaryota</taxon>
        <taxon>Metazoa</taxon>
        <taxon>Ecdysozoa</taxon>
        <taxon>Nematoda</taxon>
        <taxon>Chromadorea</taxon>
        <taxon>Rhabditida</taxon>
        <taxon>Rhabditina</taxon>
        <taxon>Rhabditomorpha</taxon>
        <taxon>Strongyloidea</taxon>
        <taxon>Metastrongylidae</taxon>
        <taxon>Parelaphostrongylus</taxon>
    </lineage>
</organism>
<dbReference type="Proteomes" id="UP001196413">
    <property type="component" value="Unassembled WGS sequence"/>
</dbReference>
<evidence type="ECO:0000313" key="2">
    <source>
        <dbReference type="EMBL" id="KAJ1346812.1"/>
    </source>
</evidence>
<gene>
    <name evidence="2" type="ORF">KIN20_001714</name>
</gene>
<evidence type="ECO:0000313" key="3">
    <source>
        <dbReference type="Proteomes" id="UP001196413"/>
    </source>
</evidence>
<name>A0AAD5QCU7_PARTN</name>
<sequence length="71" mass="7840">MGVHSFCLRGRNISSNSSDTPIDQFSLRKATKIISATALLLLNDTADTGSPFWPCTTYDGFDSMQLRKRPS</sequence>
<comment type="caution">
    <text evidence="2">The sequence shown here is derived from an EMBL/GenBank/DDBJ whole genome shotgun (WGS) entry which is preliminary data.</text>
</comment>
<feature type="region of interest" description="Disordered" evidence="1">
    <location>
        <begin position="1"/>
        <end position="20"/>
    </location>
</feature>
<proteinExistence type="predicted"/>
<protein>
    <submittedName>
        <fullName evidence="2">Uncharacterized protein</fullName>
    </submittedName>
</protein>
<accession>A0AAD5QCU7</accession>
<dbReference type="AlphaFoldDB" id="A0AAD5QCU7"/>
<reference evidence="2" key="1">
    <citation type="submission" date="2021-06" db="EMBL/GenBank/DDBJ databases">
        <title>Parelaphostrongylus tenuis whole genome reference sequence.</title>
        <authorList>
            <person name="Garwood T.J."/>
            <person name="Larsen P.A."/>
            <person name="Fountain-Jones N.M."/>
            <person name="Garbe J.R."/>
            <person name="Macchietto M.G."/>
            <person name="Kania S.A."/>
            <person name="Gerhold R.W."/>
            <person name="Richards J.E."/>
            <person name="Wolf T.M."/>
        </authorList>
    </citation>
    <scope>NUCLEOTIDE SEQUENCE</scope>
    <source>
        <strain evidence="2">MNPRO001-30</strain>
        <tissue evidence="2">Meninges</tissue>
    </source>
</reference>
<evidence type="ECO:0000256" key="1">
    <source>
        <dbReference type="SAM" id="MobiDB-lite"/>
    </source>
</evidence>
<keyword evidence="3" id="KW-1185">Reference proteome</keyword>